<feature type="region of interest" description="Disordered" evidence="1">
    <location>
        <begin position="531"/>
        <end position="551"/>
    </location>
</feature>
<feature type="compositionally biased region" description="Basic and acidic residues" evidence="1">
    <location>
        <begin position="150"/>
        <end position="178"/>
    </location>
</feature>
<dbReference type="AlphaFoldDB" id="A0AAD5Q1I8"/>
<keyword evidence="3" id="KW-1185">Reference proteome</keyword>
<dbReference type="EMBL" id="WJBH02000001">
    <property type="protein sequence ID" value="KAI9565663.1"/>
    <property type="molecule type" value="Genomic_DNA"/>
</dbReference>
<protein>
    <submittedName>
        <fullName evidence="2">Uncharacterized protein</fullName>
    </submittedName>
</protein>
<sequence>MADTRLPDVVPVKGLATGKEEVLGNVTDEQSCGSDSLVDRSTMPDWHITVLNQDTSSDNPIVQIWSSNDSNQSDTSLVKLAPEEICSRLGQIEQLTSRSESQLSDSGIDSQLASPTVIDNKLHEQSFVLDLSANHLTVPSRMKLGSLRSSLEKHQPNLKEDKPSIVEDSVHETGEQKSDQSQLNSTSTSSRFLPQKRHHRNFLPVDYSLDGWPRSEHFQKIRSLPSECEHQMEVEETNNSAASWSDSTGTLITTVGRKQKTSSPKICVQRDVYQQPNIDRSFDEHSSMISERSCSYDSQESSHFLADQELGYSHSRNPSFSSVRSESCMENVDSRTDGSASKPALSPHHHSGMLSRSSSRSTFLSVPSKVPNSLWLSSTSDHLHQADNNKVMERQLSVNSHLGSTSSLMASHFSLSNPYLRLCLNEGGINDALLLSLAGDEMNHPAVLDMFDDPYCDAASAVQLSLTQRLAFPQLIENDPESDKQNTRYQQRNELPREEGSLNFFAKIITFLIDTAATWLTALRDLARDDRKQLPQNPNPEKCAGRDFSFE</sequence>
<feature type="compositionally biased region" description="Polar residues" evidence="1">
    <location>
        <begin position="315"/>
        <end position="325"/>
    </location>
</feature>
<feature type="region of interest" description="Disordered" evidence="1">
    <location>
        <begin position="149"/>
        <end position="197"/>
    </location>
</feature>
<dbReference type="Proteomes" id="UP000820818">
    <property type="component" value="Linkage Group LG1"/>
</dbReference>
<accession>A0AAD5Q1I8</accession>
<proteinExistence type="predicted"/>
<organism evidence="2 3">
    <name type="scientific">Daphnia sinensis</name>
    <dbReference type="NCBI Taxonomy" id="1820382"/>
    <lineage>
        <taxon>Eukaryota</taxon>
        <taxon>Metazoa</taxon>
        <taxon>Ecdysozoa</taxon>
        <taxon>Arthropoda</taxon>
        <taxon>Crustacea</taxon>
        <taxon>Branchiopoda</taxon>
        <taxon>Diplostraca</taxon>
        <taxon>Cladocera</taxon>
        <taxon>Anomopoda</taxon>
        <taxon>Daphniidae</taxon>
        <taxon>Daphnia</taxon>
        <taxon>Daphnia similis group</taxon>
    </lineage>
</organism>
<comment type="caution">
    <text evidence="2">The sequence shown here is derived from an EMBL/GenBank/DDBJ whole genome shotgun (WGS) entry which is preliminary data.</text>
</comment>
<feature type="compositionally biased region" description="Polar residues" evidence="1">
    <location>
        <begin position="179"/>
        <end position="192"/>
    </location>
</feature>
<evidence type="ECO:0000256" key="1">
    <source>
        <dbReference type="SAM" id="MobiDB-lite"/>
    </source>
</evidence>
<reference evidence="2 3" key="1">
    <citation type="submission" date="2022-05" db="EMBL/GenBank/DDBJ databases">
        <title>A multi-omics perspective on studying reproductive biology in Daphnia sinensis.</title>
        <authorList>
            <person name="Jia J."/>
        </authorList>
    </citation>
    <scope>NUCLEOTIDE SEQUENCE [LARGE SCALE GENOMIC DNA]</scope>
    <source>
        <strain evidence="2 3">WSL</strain>
    </source>
</reference>
<feature type="region of interest" description="Disordered" evidence="1">
    <location>
        <begin position="315"/>
        <end position="358"/>
    </location>
</feature>
<name>A0AAD5Q1I8_9CRUS</name>
<gene>
    <name evidence="2" type="ORF">GHT06_009455</name>
</gene>
<evidence type="ECO:0000313" key="3">
    <source>
        <dbReference type="Proteomes" id="UP000820818"/>
    </source>
</evidence>
<evidence type="ECO:0000313" key="2">
    <source>
        <dbReference type="EMBL" id="KAI9565663.1"/>
    </source>
</evidence>